<evidence type="ECO:0000313" key="2">
    <source>
        <dbReference type="EMBL" id="KAL2916878.1"/>
    </source>
</evidence>
<dbReference type="Proteomes" id="UP001527925">
    <property type="component" value="Unassembled WGS sequence"/>
</dbReference>
<sequence>MTASWPATLRASLVANTSIASRWVQFATISLQGTPAVRTVAFRGFLCDLLYSASAPPTVEPAAPAAAHALVFATDARSDKVQEVLRSPLVELCWYMPETRQQLRIAGTAVVLVRGHHTRIAPESPASAALTRYLEQSNKPVSAQLASLGDAVWTGLSPAARSQYLWPLAKTNQPGSPAGACLSLELSTGSDGNDPEGKIAAANAEAQSNFALLLVVPSRIEMLDLFIQPFGTVTEHANL</sequence>
<comment type="caution">
    <text evidence="2">The sequence shown here is derived from an EMBL/GenBank/DDBJ whole genome shotgun (WGS) entry which is preliminary data.</text>
</comment>
<dbReference type="InterPro" id="IPR012349">
    <property type="entry name" value="Split_barrel_FMN-bd"/>
</dbReference>
<name>A0ABR4NBI6_9FUNG</name>
<dbReference type="InterPro" id="IPR024624">
    <property type="entry name" value="Pyridox_Oxase_Alr4036_FMN-bd"/>
</dbReference>
<dbReference type="Pfam" id="PF12766">
    <property type="entry name" value="Pyridox_oxase_2"/>
    <property type="match status" value="1"/>
</dbReference>
<organism evidence="2 3">
    <name type="scientific">Polyrhizophydium stewartii</name>
    <dbReference type="NCBI Taxonomy" id="2732419"/>
    <lineage>
        <taxon>Eukaryota</taxon>
        <taxon>Fungi</taxon>
        <taxon>Fungi incertae sedis</taxon>
        <taxon>Chytridiomycota</taxon>
        <taxon>Chytridiomycota incertae sedis</taxon>
        <taxon>Chytridiomycetes</taxon>
        <taxon>Rhizophydiales</taxon>
        <taxon>Rhizophydiales incertae sedis</taxon>
        <taxon>Polyrhizophydium</taxon>
    </lineage>
</organism>
<gene>
    <name evidence="2" type="ORF">HK105_203657</name>
</gene>
<accession>A0ABR4NBI6</accession>
<proteinExistence type="predicted"/>
<protein>
    <recommendedName>
        <fullName evidence="1">Pyridoxamine 5'-phosphate oxidase Alr4036 family FMN-binding domain-containing protein</fullName>
    </recommendedName>
</protein>
<dbReference type="SUPFAM" id="SSF50475">
    <property type="entry name" value="FMN-binding split barrel"/>
    <property type="match status" value="1"/>
</dbReference>
<feature type="domain" description="Pyridoxamine 5'-phosphate oxidase Alr4036 family FMN-binding" evidence="1">
    <location>
        <begin position="3"/>
        <end position="112"/>
    </location>
</feature>
<evidence type="ECO:0000313" key="3">
    <source>
        <dbReference type="Proteomes" id="UP001527925"/>
    </source>
</evidence>
<evidence type="ECO:0000259" key="1">
    <source>
        <dbReference type="Pfam" id="PF12766"/>
    </source>
</evidence>
<dbReference type="Gene3D" id="2.30.110.10">
    <property type="entry name" value="Electron Transport, Fmn-binding Protein, Chain A"/>
    <property type="match status" value="1"/>
</dbReference>
<dbReference type="EMBL" id="JADGIZ020000014">
    <property type="protein sequence ID" value="KAL2916878.1"/>
    <property type="molecule type" value="Genomic_DNA"/>
</dbReference>
<dbReference type="PANTHER" id="PTHR28243:SF1">
    <property type="entry name" value="PYRIDOXAMINE 5'-PHOSPHATE OXIDASE ALR4036 FAMILY FMN-BINDING DOMAIN-CONTAINING PROTEIN"/>
    <property type="match status" value="1"/>
</dbReference>
<reference evidence="2 3" key="1">
    <citation type="submission" date="2023-09" db="EMBL/GenBank/DDBJ databases">
        <title>Pangenome analysis of Batrachochytrium dendrobatidis and related Chytrids.</title>
        <authorList>
            <person name="Yacoub M.N."/>
            <person name="Stajich J.E."/>
            <person name="James T.Y."/>
        </authorList>
    </citation>
    <scope>NUCLEOTIDE SEQUENCE [LARGE SCALE GENOMIC DNA]</scope>
    <source>
        <strain evidence="2 3">JEL0888</strain>
    </source>
</reference>
<dbReference type="PANTHER" id="PTHR28243">
    <property type="entry name" value="AGL049CP"/>
    <property type="match status" value="1"/>
</dbReference>
<keyword evidence="3" id="KW-1185">Reference proteome</keyword>